<evidence type="ECO:0000256" key="7">
    <source>
        <dbReference type="ARBA" id="ARBA00034125"/>
    </source>
</evidence>
<evidence type="ECO:0000256" key="4">
    <source>
        <dbReference type="ARBA" id="ARBA00022692"/>
    </source>
</evidence>
<dbReference type="GO" id="GO:0005886">
    <property type="term" value="C:plasma membrane"/>
    <property type="evidence" value="ECO:0007669"/>
    <property type="project" value="UniProtKB-SubCell"/>
</dbReference>
<feature type="domain" description="Threonine/Serine exporter ThrE" evidence="9">
    <location>
        <begin position="7"/>
        <end position="135"/>
    </location>
</feature>
<dbReference type="GO" id="GO:0015744">
    <property type="term" value="P:succinate transport"/>
    <property type="evidence" value="ECO:0007669"/>
    <property type="project" value="TreeGrafter"/>
</dbReference>
<comment type="subcellular location">
    <subcellularLocation>
        <location evidence="1">Cell membrane</location>
        <topology evidence="1">Multi-pass membrane protein</topology>
    </subcellularLocation>
</comment>
<dbReference type="PANTHER" id="PTHR34390:SF1">
    <property type="entry name" value="SUCCINATE TRANSPORTER SUBUNIT YJJB-RELATED"/>
    <property type="match status" value="1"/>
</dbReference>
<feature type="transmembrane region" description="Helical" evidence="8">
    <location>
        <begin position="6"/>
        <end position="22"/>
    </location>
</feature>
<proteinExistence type="inferred from homology"/>
<keyword evidence="3" id="KW-0997">Cell inner membrane</keyword>
<evidence type="ECO:0000256" key="5">
    <source>
        <dbReference type="ARBA" id="ARBA00022989"/>
    </source>
</evidence>
<keyword evidence="2" id="KW-1003">Cell membrane</keyword>
<feature type="transmembrane region" description="Helical" evidence="8">
    <location>
        <begin position="29"/>
        <end position="47"/>
    </location>
</feature>
<gene>
    <name evidence="10" type="ORF">FEZ33_09415</name>
</gene>
<dbReference type="AlphaFoldDB" id="A0A5R9DT57"/>
<dbReference type="InterPro" id="IPR024528">
    <property type="entry name" value="ThrE_2"/>
</dbReference>
<name>A0A5R9DT57_9LACT</name>
<keyword evidence="5 8" id="KW-1133">Transmembrane helix</keyword>
<evidence type="ECO:0000259" key="9">
    <source>
        <dbReference type="Pfam" id="PF12821"/>
    </source>
</evidence>
<evidence type="ECO:0000256" key="1">
    <source>
        <dbReference type="ARBA" id="ARBA00004651"/>
    </source>
</evidence>
<dbReference type="Proteomes" id="UP000306420">
    <property type="component" value="Unassembled WGS sequence"/>
</dbReference>
<dbReference type="InterPro" id="IPR050539">
    <property type="entry name" value="ThrE_Dicarb/AminoAcid_Exp"/>
</dbReference>
<organism evidence="10 11">
    <name type="scientific">Ruoffia tabacinasalis</name>
    <dbReference type="NCBI Taxonomy" id="87458"/>
    <lineage>
        <taxon>Bacteria</taxon>
        <taxon>Bacillati</taxon>
        <taxon>Bacillota</taxon>
        <taxon>Bacilli</taxon>
        <taxon>Lactobacillales</taxon>
        <taxon>Aerococcaceae</taxon>
        <taxon>Ruoffia</taxon>
    </lineage>
</organism>
<protein>
    <submittedName>
        <fullName evidence="10">Threonine/serine exporter</fullName>
    </submittedName>
</protein>
<dbReference type="OrthoDB" id="9810047at2"/>
<evidence type="ECO:0000256" key="8">
    <source>
        <dbReference type="SAM" id="Phobius"/>
    </source>
</evidence>
<comment type="caution">
    <text evidence="10">The sequence shown here is derived from an EMBL/GenBank/DDBJ whole genome shotgun (WGS) entry which is preliminary data.</text>
</comment>
<reference evidence="10 11" key="1">
    <citation type="submission" date="2019-05" db="EMBL/GenBank/DDBJ databases">
        <title>The metagenome of a microbial culture collection derived from dairy environment covers the genomic content of the human microbiome.</title>
        <authorList>
            <person name="Roder T."/>
            <person name="Wuthrich D."/>
            <person name="Sattari Z."/>
            <person name="Von Ah U."/>
            <person name="Bar C."/>
            <person name="Ronchi F."/>
            <person name="Macpherson A.J."/>
            <person name="Ganal-Vonarburg S.C."/>
            <person name="Bruggmann R."/>
            <person name="Vergeres G."/>
        </authorList>
    </citation>
    <scope>NUCLEOTIDE SEQUENCE [LARGE SCALE GENOMIC DNA]</scope>
    <source>
        <strain evidence="10 11">FAM 24227</strain>
    </source>
</reference>
<evidence type="ECO:0000313" key="11">
    <source>
        <dbReference type="Proteomes" id="UP000306420"/>
    </source>
</evidence>
<feature type="transmembrane region" description="Helical" evidence="8">
    <location>
        <begin position="53"/>
        <end position="72"/>
    </location>
</feature>
<evidence type="ECO:0000256" key="3">
    <source>
        <dbReference type="ARBA" id="ARBA00022519"/>
    </source>
</evidence>
<evidence type="ECO:0000256" key="6">
    <source>
        <dbReference type="ARBA" id="ARBA00023136"/>
    </source>
</evidence>
<evidence type="ECO:0000256" key="2">
    <source>
        <dbReference type="ARBA" id="ARBA00022475"/>
    </source>
</evidence>
<dbReference type="PANTHER" id="PTHR34390">
    <property type="entry name" value="UPF0442 PROTEIN YJJB-RELATED"/>
    <property type="match status" value="1"/>
</dbReference>
<keyword evidence="4 8" id="KW-0812">Transmembrane</keyword>
<comment type="similarity">
    <text evidence="7">Belongs to the ThrE exporter (TC 2.A.79) family.</text>
</comment>
<dbReference type="EMBL" id="VBSP01000038">
    <property type="protein sequence ID" value="TLQ40118.1"/>
    <property type="molecule type" value="Genomic_DNA"/>
</dbReference>
<feature type="transmembrane region" description="Helical" evidence="8">
    <location>
        <begin position="118"/>
        <end position="135"/>
    </location>
</feature>
<evidence type="ECO:0000313" key="10">
    <source>
        <dbReference type="EMBL" id="TLQ40118.1"/>
    </source>
</evidence>
<feature type="transmembrane region" description="Helical" evidence="8">
    <location>
        <begin position="79"/>
        <end position="98"/>
    </location>
</feature>
<accession>A0A5R9DT57</accession>
<dbReference type="Pfam" id="PF12821">
    <property type="entry name" value="ThrE_2"/>
    <property type="match status" value="1"/>
</dbReference>
<keyword evidence="6 8" id="KW-0472">Membrane</keyword>
<dbReference type="RefSeq" id="WP_138405131.1">
    <property type="nucleotide sequence ID" value="NZ_VBSP01000038.1"/>
</dbReference>
<sequence length="153" mass="16749">MTEFIEQIIFSFIASVSFGIILNGPRRGVFFGGIAGTLGWVSFWAINRAIDDLAISNFVGSVVIGLICIVLSRKLRLPVITLNTPAIVPLVPGGAAYMAVRSVVEENYMAGMNYVMDVLWTAGAIVLGFMVVKLIENEITARRLRKQEKLKSI</sequence>